<dbReference type="PROSITE" id="PS50294">
    <property type="entry name" value="WD_REPEATS_REGION"/>
    <property type="match status" value="3"/>
</dbReference>
<comment type="similarity">
    <text evidence="3">Belongs to the WD repeat STRAP family.</text>
</comment>
<dbReference type="Gene3D" id="2.130.10.10">
    <property type="entry name" value="YVTN repeat-like/Quinoprotein amine dehydrogenase"/>
    <property type="match status" value="2"/>
</dbReference>
<evidence type="ECO:0000256" key="4">
    <source>
        <dbReference type="ARBA" id="ARBA00040390"/>
    </source>
</evidence>
<dbReference type="InterPro" id="IPR011047">
    <property type="entry name" value="Quinoprotein_ADH-like_sf"/>
</dbReference>
<reference evidence="7" key="1">
    <citation type="submission" date="2015-09" db="EMBL/GenBank/DDBJ databases">
        <authorList>
            <consortium name="Pathogen Informatics"/>
        </authorList>
    </citation>
    <scope>NUCLEOTIDE SEQUENCE [LARGE SCALE GENOMIC DNA]</scope>
    <source>
        <strain evidence="7">Lake Konstanz</strain>
    </source>
</reference>
<dbReference type="InterPro" id="IPR001680">
    <property type="entry name" value="WD40_rpt"/>
</dbReference>
<dbReference type="VEuPathDB" id="TriTrypDB:BSAL_08705"/>
<evidence type="ECO:0000313" key="7">
    <source>
        <dbReference type="Proteomes" id="UP000051952"/>
    </source>
</evidence>
<name>A0A0S4JC99_BODSA</name>
<organism evidence="6 7">
    <name type="scientific">Bodo saltans</name>
    <name type="common">Flagellated protozoan</name>
    <dbReference type="NCBI Taxonomy" id="75058"/>
    <lineage>
        <taxon>Eukaryota</taxon>
        <taxon>Discoba</taxon>
        <taxon>Euglenozoa</taxon>
        <taxon>Kinetoplastea</taxon>
        <taxon>Metakinetoplastina</taxon>
        <taxon>Eubodonida</taxon>
        <taxon>Bodonidae</taxon>
        <taxon>Bodo</taxon>
    </lineage>
</organism>
<feature type="repeat" description="WD" evidence="5">
    <location>
        <begin position="63"/>
        <end position="104"/>
    </location>
</feature>
<dbReference type="InterPro" id="IPR015943">
    <property type="entry name" value="WD40/YVTN_repeat-like_dom_sf"/>
</dbReference>
<accession>A0A0S4JC99</accession>
<dbReference type="OrthoDB" id="408728at2759"/>
<dbReference type="GO" id="GO:0003723">
    <property type="term" value="F:RNA binding"/>
    <property type="evidence" value="ECO:0007669"/>
    <property type="project" value="TreeGrafter"/>
</dbReference>
<feature type="repeat" description="WD" evidence="5">
    <location>
        <begin position="424"/>
        <end position="455"/>
    </location>
</feature>
<evidence type="ECO:0000256" key="1">
    <source>
        <dbReference type="ARBA" id="ARBA00022574"/>
    </source>
</evidence>
<dbReference type="Proteomes" id="UP000051952">
    <property type="component" value="Unassembled WGS sequence"/>
</dbReference>
<keyword evidence="7" id="KW-1185">Reference proteome</keyword>
<feature type="repeat" description="WD" evidence="5">
    <location>
        <begin position="224"/>
        <end position="265"/>
    </location>
</feature>
<evidence type="ECO:0000256" key="2">
    <source>
        <dbReference type="ARBA" id="ARBA00022737"/>
    </source>
</evidence>
<proteinExistence type="inferred from homology"/>
<dbReference type="EMBL" id="CYKH01001443">
    <property type="protein sequence ID" value="CUG87109.1"/>
    <property type="molecule type" value="Genomic_DNA"/>
</dbReference>
<keyword evidence="2" id="KW-0677">Repeat</keyword>
<dbReference type="SUPFAM" id="SSF50998">
    <property type="entry name" value="Quinoprotein alcohol dehydrogenase-like"/>
    <property type="match status" value="1"/>
</dbReference>
<protein>
    <recommendedName>
        <fullName evidence="4">Serine-threonine kinase receptor-associated protein</fullName>
    </recommendedName>
</protein>
<evidence type="ECO:0000313" key="6">
    <source>
        <dbReference type="EMBL" id="CUG87109.1"/>
    </source>
</evidence>
<evidence type="ECO:0000256" key="3">
    <source>
        <dbReference type="ARBA" id="ARBA00038394"/>
    </source>
</evidence>
<sequence length="466" mass="51332">MAAKSANATNDAAKVKICSGHTRPICHINYSQIVDGTFWFVTSCHDAKPMLRNGETGDWVGTFEGHKGAVYCSSFNTGATQLVTVSGDYTAKMWDAVTGKMLHSWEQKMYIKSCDWVGSTVVTGNNESKVYVYDAFFWKKTTIHLGLAPPQHTQIAYTTEKMAAKSANATNDAAKVKICSGHTRPICHINYSQIVDGTFWFVTSCHDAKPMLRNGETGDWVGTFEGHKGAVYCSSFNTGATQLVTVSGDYTAKMWDAVTGKMLHSWEQKMYIKSCDWVGSTVVTGNNESKVYVYDATNYSSEPTIFNAHDKVTVKSVYLTGPNTLVTASENNIFLWDLRQQKVAKTKEIAGLNVLEYTHKHSMVAAHGKSITLIDPSSLDDVRSFLTADDVECASLNPDGTLLAAGSKIKAKEFTLDGQELESHRGHHGPIFHIRWAPDGLTYATGAEDGMVRVWPAHDIILQYQD</sequence>
<dbReference type="PANTHER" id="PTHR19877:SF13">
    <property type="entry name" value="SERINE-THREONINE KINASE RECEPTOR-ASSOCIATED PROTEIN"/>
    <property type="match status" value="1"/>
</dbReference>
<gene>
    <name evidence="6" type="ORF">BSAL_08705</name>
</gene>
<dbReference type="Pfam" id="PF00400">
    <property type="entry name" value="WD40"/>
    <property type="match status" value="3"/>
</dbReference>
<dbReference type="AlphaFoldDB" id="A0A0S4JC99"/>
<dbReference type="SMART" id="SM00320">
    <property type="entry name" value="WD40"/>
    <property type="match status" value="9"/>
</dbReference>
<dbReference type="GO" id="GO:0000387">
    <property type="term" value="P:spliceosomal snRNP assembly"/>
    <property type="evidence" value="ECO:0007669"/>
    <property type="project" value="TreeGrafter"/>
</dbReference>
<keyword evidence="1 5" id="KW-0853">WD repeat</keyword>
<evidence type="ECO:0000256" key="5">
    <source>
        <dbReference type="PROSITE-ProRule" id="PRU00221"/>
    </source>
</evidence>
<dbReference type="PANTHER" id="PTHR19877">
    <property type="entry name" value="EUKARYOTIC TRANSLATION INITIATION FACTOR 3 SUBUNIT I"/>
    <property type="match status" value="1"/>
</dbReference>
<dbReference type="GO" id="GO:0032797">
    <property type="term" value="C:SMN complex"/>
    <property type="evidence" value="ECO:0007669"/>
    <property type="project" value="TreeGrafter"/>
</dbReference>
<dbReference type="PROSITE" id="PS50082">
    <property type="entry name" value="WD_REPEATS_2"/>
    <property type="match status" value="3"/>
</dbReference>